<reference evidence="2" key="1">
    <citation type="submission" date="2020-04" db="EMBL/GenBank/DDBJ databases">
        <authorList>
            <person name="Zhang T."/>
        </authorList>
    </citation>
    <scope>NUCLEOTIDE SEQUENCE</scope>
    <source>
        <strain evidence="2">HKST-UBA12</strain>
    </source>
</reference>
<proteinExistence type="predicted"/>
<accession>A0A955I7A2</accession>
<dbReference type="Proteomes" id="UP000760819">
    <property type="component" value="Unassembled WGS sequence"/>
</dbReference>
<evidence type="ECO:0000313" key="2">
    <source>
        <dbReference type="EMBL" id="MCA9379041.1"/>
    </source>
</evidence>
<dbReference type="EMBL" id="JAGQLI010000065">
    <property type="protein sequence ID" value="MCA9379041.1"/>
    <property type="molecule type" value="Genomic_DNA"/>
</dbReference>
<reference evidence="2" key="2">
    <citation type="journal article" date="2021" name="Microbiome">
        <title>Successional dynamics and alternative stable states in a saline activated sludge microbial community over 9 years.</title>
        <authorList>
            <person name="Wang Y."/>
            <person name="Ye J."/>
            <person name="Ju F."/>
            <person name="Liu L."/>
            <person name="Boyd J.A."/>
            <person name="Deng Y."/>
            <person name="Parks D.H."/>
            <person name="Jiang X."/>
            <person name="Yin X."/>
            <person name="Woodcroft B.J."/>
            <person name="Tyson G.W."/>
            <person name="Hugenholtz P."/>
            <person name="Polz M.F."/>
            <person name="Zhang T."/>
        </authorList>
    </citation>
    <scope>NUCLEOTIDE SEQUENCE</scope>
    <source>
        <strain evidence="2">HKST-UBA12</strain>
    </source>
</reference>
<sequence>MILKRILKQIDRALFPKFYNGGDDYRELLSKEILDGNESLLDIGCGGNSPAAKAARQLKYSMGVDGFGPAVDGSRQAKTHTENKQMNILNVAREFKPKSFDCVVALDLIEHQTKEEGEKLLRDMESIAKKKVVIFTPNGFVHQGEYDGNDFQIHKSGWTAAEMRARGFRVYGLNGLRYLRGEYARPKWRPEWFWQRILYHTQWFVRLFPRFAYQILAVKELS</sequence>
<gene>
    <name evidence="2" type="ORF">KC640_01300</name>
</gene>
<keyword evidence="2" id="KW-0489">Methyltransferase</keyword>
<dbReference type="SUPFAM" id="SSF53335">
    <property type="entry name" value="S-adenosyl-L-methionine-dependent methyltransferases"/>
    <property type="match status" value="1"/>
</dbReference>
<name>A0A955I7A2_9BACT</name>
<dbReference type="Gene3D" id="3.40.50.150">
    <property type="entry name" value="Vaccinia Virus protein VP39"/>
    <property type="match status" value="1"/>
</dbReference>
<dbReference type="InterPro" id="IPR013216">
    <property type="entry name" value="Methyltransf_11"/>
</dbReference>
<feature type="domain" description="Methyltransferase type 11" evidence="1">
    <location>
        <begin position="41"/>
        <end position="131"/>
    </location>
</feature>
<protein>
    <submittedName>
        <fullName evidence="2">Methyltransferase domain-containing protein</fullName>
    </submittedName>
</protein>
<dbReference type="InterPro" id="IPR029063">
    <property type="entry name" value="SAM-dependent_MTases_sf"/>
</dbReference>
<evidence type="ECO:0000313" key="3">
    <source>
        <dbReference type="Proteomes" id="UP000760819"/>
    </source>
</evidence>
<keyword evidence="2" id="KW-0808">Transferase</keyword>
<dbReference type="AlphaFoldDB" id="A0A955I7A2"/>
<comment type="caution">
    <text evidence="2">The sequence shown here is derived from an EMBL/GenBank/DDBJ whole genome shotgun (WGS) entry which is preliminary data.</text>
</comment>
<dbReference type="Pfam" id="PF08241">
    <property type="entry name" value="Methyltransf_11"/>
    <property type="match status" value="1"/>
</dbReference>
<evidence type="ECO:0000259" key="1">
    <source>
        <dbReference type="Pfam" id="PF08241"/>
    </source>
</evidence>
<dbReference type="GO" id="GO:0032259">
    <property type="term" value="P:methylation"/>
    <property type="evidence" value="ECO:0007669"/>
    <property type="project" value="UniProtKB-KW"/>
</dbReference>
<organism evidence="2 3">
    <name type="scientific">Candidatus Dojkabacteria bacterium</name>
    <dbReference type="NCBI Taxonomy" id="2099670"/>
    <lineage>
        <taxon>Bacteria</taxon>
        <taxon>Candidatus Dojkabacteria</taxon>
    </lineage>
</organism>
<dbReference type="GO" id="GO:0008757">
    <property type="term" value="F:S-adenosylmethionine-dependent methyltransferase activity"/>
    <property type="evidence" value="ECO:0007669"/>
    <property type="project" value="InterPro"/>
</dbReference>